<feature type="domain" description="CBS" evidence="3">
    <location>
        <begin position="166"/>
        <end position="232"/>
    </location>
</feature>
<dbReference type="PIRSF" id="PIRSF026546">
    <property type="entry name" value="UCP026546_CBS_YqzB"/>
    <property type="match status" value="1"/>
</dbReference>
<gene>
    <name evidence="4" type="ORF">SAMN02745196_02370</name>
</gene>
<dbReference type="SUPFAM" id="SSF46785">
    <property type="entry name" value="Winged helix' DNA-binding domain"/>
    <property type="match status" value="1"/>
</dbReference>
<dbReference type="PROSITE" id="PS51371">
    <property type="entry name" value="CBS"/>
    <property type="match status" value="1"/>
</dbReference>
<evidence type="ECO:0000313" key="5">
    <source>
        <dbReference type="Proteomes" id="UP000184526"/>
    </source>
</evidence>
<dbReference type="InterPro" id="IPR051257">
    <property type="entry name" value="Diverse_CBS-Domain"/>
</dbReference>
<dbReference type="InterPro" id="IPR000644">
    <property type="entry name" value="CBS_dom"/>
</dbReference>
<dbReference type="AlphaFoldDB" id="A0A1M5XPS2"/>
<protein>
    <submittedName>
        <fullName evidence="4">CBS domain-containing protein</fullName>
    </submittedName>
</protein>
<dbReference type="Gene3D" id="1.10.10.10">
    <property type="entry name" value="Winged helix-like DNA-binding domain superfamily/Winged helix DNA-binding domain"/>
    <property type="match status" value="1"/>
</dbReference>
<dbReference type="Pfam" id="PF00571">
    <property type="entry name" value="CBS"/>
    <property type="match status" value="2"/>
</dbReference>
<dbReference type="InterPro" id="IPR046342">
    <property type="entry name" value="CBS_dom_sf"/>
</dbReference>
<name>A0A1M5XPS2_9CLOT</name>
<organism evidence="4 5">
    <name type="scientific">Clostridium collagenovorans DSM 3089</name>
    <dbReference type="NCBI Taxonomy" id="1121306"/>
    <lineage>
        <taxon>Bacteria</taxon>
        <taxon>Bacillati</taxon>
        <taxon>Bacillota</taxon>
        <taxon>Clostridia</taxon>
        <taxon>Eubacteriales</taxon>
        <taxon>Clostridiaceae</taxon>
        <taxon>Clostridium</taxon>
    </lineage>
</organism>
<dbReference type="PANTHER" id="PTHR43080:SF2">
    <property type="entry name" value="CBS DOMAIN-CONTAINING PROTEIN"/>
    <property type="match status" value="1"/>
</dbReference>
<evidence type="ECO:0000256" key="2">
    <source>
        <dbReference type="PROSITE-ProRule" id="PRU00703"/>
    </source>
</evidence>
<dbReference type="InterPro" id="IPR036388">
    <property type="entry name" value="WH-like_DNA-bd_sf"/>
</dbReference>
<dbReference type="InterPro" id="IPR036390">
    <property type="entry name" value="WH_DNA-bd_sf"/>
</dbReference>
<sequence>MLNVIHYNKNSNRNVTGKRVETIKLTDRQEEIIRLVKEKQPITSEKIAGSLSLTRAALRPDLAILTMTGILEARPKVGYVYSKKPSYSIIYDYLKGIKAGEVMSKPVMVSEECTVYDGIVHLFLNDVGTLFIQSEGCLVGAVSRKDFLKIAIGGTDIHKVPIGIIMTRMPNIIYLKPEDSIYDAARKIIDHQIDSLPVVESVFEDDVEQLKVIGKVSKTNLTNLLIKMSENG</sequence>
<dbReference type="CDD" id="cd04617">
    <property type="entry name" value="CBS_pair_CcpN"/>
    <property type="match status" value="1"/>
</dbReference>
<dbReference type="EMBL" id="FQXP01000009">
    <property type="protein sequence ID" value="SHI01800.1"/>
    <property type="molecule type" value="Genomic_DNA"/>
</dbReference>
<dbReference type="STRING" id="1121306.SAMN02745196_02370"/>
<dbReference type="PANTHER" id="PTHR43080">
    <property type="entry name" value="CBS DOMAIN-CONTAINING PROTEIN CBSX3, MITOCHONDRIAL"/>
    <property type="match status" value="1"/>
</dbReference>
<dbReference type="Pfam" id="PF08279">
    <property type="entry name" value="HTH_11"/>
    <property type="match status" value="1"/>
</dbReference>
<reference evidence="4 5" key="1">
    <citation type="submission" date="2016-11" db="EMBL/GenBank/DDBJ databases">
        <authorList>
            <person name="Jaros S."/>
            <person name="Januszkiewicz K."/>
            <person name="Wedrychowicz H."/>
        </authorList>
    </citation>
    <scope>NUCLEOTIDE SEQUENCE [LARGE SCALE GENOMIC DNA]</scope>
    <source>
        <strain evidence="4 5">DSM 3089</strain>
    </source>
</reference>
<dbReference type="Proteomes" id="UP000184526">
    <property type="component" value="Unassembled WGS sequence"/>
</dbReference>
<proteinExistence type="predicted"/>
<keyword evidence="5" id="KW-1185">Reference proteome</keyword>
<evidence type="ECO:0000259" key="3">
    <source>
        <dbReference type="PROSITE" id="PS51371"/>
    </source>
</evidence>
<dbReference type="Gene3D" id="3.10.580.10">
    <property type="entry name" value="CBS-domain"/>
    <property type="match status" value="1"/>
</dbReference>
<dbReference type="SUPFAM" id="SSF54631">
    <property type="entry name" value="CBS-domain pair"/>
    <property type="match status" value="1"/>
</dbReference>
<dbReference type="InterPro" id="IPR013196">
    <property type="entry name" value="HTH_11"/>
</dbReference>
<dbReference type="SMART" id="SM00116">
    <property type="entry name" value="CBS"/>
    <property type="match status" value="2"/>
</dbReference>
<keyword evidence="1 2" id="KW-0129">CBS domain</keyword>
<dbReference type="InterPro" id="IPR016842">
    <property type="entry name" value="UCP026546_HTH-CBS"/>
</dbReference>
<evidence type="ECO:0000256" key="1">
    <source>
        <dbReference type="ARBA" id="ARBA00023122"/>
    </source>
</evidence>
<evidence type="ECO:0000313" key="4">
    <source>
        <dbReference type="EMBL" id="SHI01800.1"/>
    </source>
</evidence>
<accession>A0A1M5XPS2</accession>